<dbReference type="InterPro" id="IPR023366">
    <property type="entry name" value="ATP_synth_asu-like_sf"/>
</dbReference>
<keyword evidence="8 18" id="KW-0547">Nucleotide-binding</keyword>
<gene>
    <name evidence="22" type="primary">atpA</name>
    <name evidence="22" type="ORF">Lo_he_he1Pt0202</name>
</gene>
<dbReference type="GO" id="GO:0009536">
    <property type="term" value="C:plastid"/>
    <property type="evidence" value="ECO:0007669"/>
    <property type="project" value="UniProtKB-ARBA"/>
</dbReference>
<feature type="domain" description="ATPase F1/V1/A1 complex alpha/beta subunit nucleotide-binding" evidence="19">
    <location>
        <begin position="150"/>
        <end position="365"/>
    </location>
</feature>
<dbReference type="CDD" id="cd01132">
    <property type="entry name" value="F1-ATPase_alpha_CD"/>
    <property type="match status" value="1"/>
</dbReference>
<organism evidence="22">
    <name type="scientific">Lobelia heterophylla subsp. heterophylla</name>
    <dbReference type="NCBI Taxonomy" id="2041129"/>
    <lineage>
        <taxon>Eukaryota</taxon>
        <taxon>Viridiplantae</taxon>
        <taxon>Streptophyta</taxon>
        <taxon>Embryophyta</taxon>
        <taxon>Tracheophyta</taxon>
        <taxon>Spermatophyta</taxon>
        <taxon>Magnoliopsida</taxon>
        <taxon>eudicotyledons</taxon>
        <taxon>Gunneridae</taxon>
        <taxon>Pentapetalae</taxon>
        <taxon>asterids</taxon>
        <taxon>campanulids</taxon>
        <taxon>Asterales</taxon>
        <taxon>Campanulaceae</taxon>
        <taxon>Lobelia</taxon>
    </lineage>
</organism>
<evidence type="ECO:0000256" key="16">
    <source>
        <dbReference type="ARBA" id="ARBA00023310"/>
    </source>
</evidence>
<evidence type="ECO:0000256" key="12">
    <source>
        <dbReference type="ARBA" id="ARBA00023065"/>
    </source>
</evidence>
<dbReference type="Pfam" id="PF02874">
    <property type="entry name" value="ATP-synt_ab_N"/>
    <property type="match status" value="1"/>
</dbReference>
<dbReference type="FunFam" id="2.40.30.20:FF:000001">
    <property type="entry name" value="ATP synthase subunit alpha"/>
    <property type="match status" value="1"/>
</dbReference>
<protein>
    <recommendedName>
        <fullName evidence="18">ATP synthase subunit alpha</fullName>
    </recommendedName>
</protein>
<dbReference type="PIRSF" id="PIRSF039088">
    <property type="entry name" value="F_ATPase_subunit_alpha"/>
    <property type="match status" value="1"/>
</dbReference>
<comment type="similarity">
    <text evidence="3 17">Belongs to the ATPase alpha/beta chains family.</text>
</comment>
<dbReference type="InterPro" id="IPR005294">
    <property type="entry name" value="ATP_synth_F1_asu"/>
</dbReference>
<dbReference type="SUPFAM" id="SSF47917">
    <property type="entry name" value="C-terminal domain of alpha and beta subunits of F1 ATP synthase"/>
    <property type="match status" value="1"/>
</dbReference>
<evidence type="ECO:0000256" key="18">
    <source>
        <dbReference type="RuleBase" id="RU003551"/>
    </source>
</evidence>
<dbReference type="GO" id="GO:0043531">
    <property type="term" value="F:ADP binding"/>
    <property type="evidence" value="ECO:0007669"/>
    <property type="project" value="TreeGrafter"/>
</dbReference>
<evidence type="ECO:0000256" key="17">
    <source>
        <dbReference type="RuleBase" id="RU000339"/>
    </source>
</evidence>
<evidence type="ECO:0000256" key="15">
    <source>
        <dbReference type="ARBA" id="ARBA00023196"/>
    </source>
</evidence>
<dbReference type="NCBIfam" id="NF009884">
    <property type="entry name" value="PRK13343.1"/>
    <property type="match status" value="1"/>
</dbReference>
<dbReference type="GO" id="GO:0045259">
    <property type="term" value="C:proton-transporting ATP synthase complex"/>
    <property type="evidence" value="ECO:0007669"/>
    <property type="project" value="UniProtKB-KW"/>
</dbReference>
<dbReference type="PROSITE" id="PS00152">
    <property type="entry name" value="ATPASE_ALPHA_BETA"/>
    <property type="match status" value="1"/>
</dbReference>
<evidence type="ECO:0000313" key="22">
    <source>
        <dbReference type="EMBL" id="ATG24857.1"/>
    </source>
</evidence>
<dbReference type="Gene3D" id="1.20.150.20">
    <property type="entry name" value="ATP synthase alpha/beta chain, C-terminal domain"/>
    <property type="match status" value="1"/>
</dbReference>
<dbReference type="InterPro" id="IPR000793">
    <property type="entry name" value="ATP_synth_asu_C"/>
</dbReference>
<keyword evidence="7 22" id="KW-0934">Plastid</keyword>
<dbReference type="Pfam" id="PF00306">
    <property type="entry name" value="ATP-synt_ab_C"/>
    <property type="match status" value="1"/>
</dbReference>
<keyword evidence="10 18" id="KW-0067">ATP-binding</keyword>
<dbReference type="NCBIfam" id="TIGR00962">
    <property type="entry name" value="atpA"/>
    <property type="match status" value="1"/>
</dbReference>
<feature type="domain" description="ATPase F1/V1/A1 complex alpha/beta subunit N-terminal" evidence="21">
    <location>
        <begin position="29"/>
        <end position="93"/>
    </location>
</feature>
<comment type="subunit">
    <text evidence="4">F-type ATPases have 2 components, CF(1) - the catalytic core - and CF(0) - the membrane proton channel. CF(1) has five subunits: alpha(3), beta(3), gamma(1), delta(1), epsilon(1). CF(0) has three main subunits: a, b and c.</text>
</comment>
<dbReference type="InterPro" id="IPR000194">
    <property type="entry name" value="ATPase_F1/V1/A1_a/bsu_nucl-bd"/>
</dbReference>
<evidence type="ECO:0000259" key="19">
    <source>
        <dbReference type="Pfam" id="PF00006"/>
    </source>
</evidence>
<dbReference type="InterPro" id="IPR033732">
    <property type="entry name" value="ATP_synth_F1_a_nt-bd_dom"/>
</dbReference>
<evidence type="ECO:0000256" key="2">
    <source>
        <dbReference type="ARBA" id="ARBA00004170"/>
    </source>
</evidence>
<dbReference type="Gene3D" id="3.40.50.300">
    <property type="entry name" value="P-loop containing nucleotide triphosphate hydrolases"/>
    <property type="match status" value="1"/>
</dbReference>
<evidence type="ECO:0000259" key="20">
    <source>
        <dbReference type="Pfam" id="PF00306"/>
    </source>
</evidence>
<proteinExistence type="inferred from homology"/>
<keyword evidence="16 18" id="KW-0066">ATP synthesis</keyword>
<accession>A0A291EYA7</accession>
<dbReference type="SUPFAM" id="SSF50615">
    <property type="entry name" value="N-terminal domain of alpha and beta subunits of F1 ATP synthase"/>
    <property type="match status" value="1"/>
</dbReference>
<evidence type="ECO:0000256" key="1">
    <source>
        <dbReference type="ARBA" id="ARBA00003784"/>
    </source>
</evidence>
<dbReference type="InterPro" id="IPR038376">
    <property type="entry name" value="ATP_synth_asu_C_sf"/>
</dbReference>
<reference evidence="22" key="2">
    <citation type="submission" date="2017-08" db="EMBL/GenBank/DDBJ databases">
        <authorList>
            <person name="Knox E.B."/>
        </authorList>
    </citation>
    <scope>NUCLEOTIDE SEQUENCE</scope>
</reference>
<name>A0A291EYA7_9ASTR</name>
<evidence type="ECO:0000256" key="11">
    <source>
        <dbReference type="ARBA" id="ARBA00022967"/>
    </source>
</evidence>
<evidence type="ECO:0000256" key="14">
    <source>
        <dbReference type="ARBA" id="ARBA00023136"/>
    </source>
</evidence>
<dbReference type="FunFam" id="3.40.50.300:FF:000002">
    <property type="entry name" value="ATP synthase subunit alpha"/>
    <property type="match status" value="1"/>
</dbReference>
<evidence type="ECO:0000256" key="10">
    <source>
        <dbReference type="ARBA" id="ARBA00022840"/>
    </source>
</evidence>
<evidence type="ECO:0000256" key="13">
    <source>
        <dbReference type="ARBA" id="ARBA00023078"/>
    </source>
</evidence>
<keyword evidence="6" id="KW-0150">Chloroplast</keyword>
<evidence type="ECO:0000256" key="5">
    <source>
        <dbReference type="ARBA" id="ARBA00022448"/>
    </source>
</evidence>
<dbReference type="Gene3D" id="2.40.30.20">
    <property type="match status" value="1"/>
</dbReference>
<evidence type="ECO:0000256" key="8">
    <source>
        <dbReference type="ARBA" id="ARBA00022741"/>
    </source>
</evidence>
<dbReference type="GO" id="GO:0005524">
    <property type="term" value="F:ATP binding"/>
    <property type="evidence" value="ECO:0007669"/>
    <property type="project" value="UniProtKB-KW"/>
</dbReference>
<keyword evidence="5 17" id="KW-0813">Transport</keyword>
<keyword evidence="14" id="KW-0472">Membrane</keyword>
<dbReference type="GO" id="GO:0046933">
    <property type="term" value="F:proton-transporting ATP synthase activity, rotational mechanism"/>
    <property type="evidence" value="ECO:0007669"/>
    <property type="project" value="InterPro"/>
</dbReference>
<keyword evidence="13" id="KW-0793">Thylakoid</keyword>
<keyword evidence="12 17" id="KW-0406">Ion transport</keyword>
<dbReference type="CDD" id="cd18113">
    <property type="entry name" value="ATP-synt_F1_alpha_C"/>
    <property type="match status" value="1"/>
</dbReference>
<reference evidence="22" key="1">
    <citation type="journal article" date="2014" name="Proc. Natl. Acad. Sci. U.S.A.">
        <title>The dynamic history of plastid genomes in the Campanulaceae sensu lato is unique among angiosperms.</title>
        <authorList>
            <person name="Knox E.B."/>
        </authorList>
    </citation>
    <scope>NUCLEOTIDE SEQUENCE</scope>
</reference>
<dbReference type="InterPro" id="IPR036121">
    <property type="entry name" value="ATPase_F1/V1/A1_a/bsu_N_sf"/>
</dbReference>
<evidence type="ECO:0000256" key="7">
    <source>
        <dbReference type="ARBA" id="ARBA00022640"/>
    </source>
</evidence>
<dbReference type="Pfam" id="PF00006">
    <property type="entry name" value="ATP-synt_ab"/>
    <property type="match status" value="1"/>
</dbReference>
<dbReference type="InterPro" id="IPR020003">
    <property type="entry name" value="ATPase_a/bsu_AS"/>
</dbReference>
<dbReference type="HAMAP" id="MF_01346">
    <property type="entry name" value="ATP_synth_alpha_bact"/>
    <property type="match status" value="1"/>
</dbReference>
<keyword evidence="11" id="KW-1278">Translocase</keyword>
<sequence length="501" mass="54919">MGTLRADEISNIIRERIKHYNREVKIVNTGTVLQVGDGIARIHGLDDVMAGELVEFEEGTIGIALNLESTNVGIVLMGDGLRIQEGSFVKATGRIAQIPVSEAYLGRVINALAKPIDGRGEISSSESRLIESPAPGIISRRSVYEPLQTGLIAIDSMIPIGRGQRELIIGDRQTGKTAVATDTILNQQGQSVICVYVAIGQKASSVAQVVTTFQEKGAMEYTIVVAEMANSPATLQYLAPYTGAALAEYFMYRERHTSIIYDDLSKHAQAYRQMSLLLRRPPGREAYPGDVFYLHSRLLERAAKLSSHLGEGSMTALPIVETQSGDVSAYIPTNVISITDGQIFLSADLFNAGIRPAINVGLSVSRVGSAAQIKAMKEVVGQLKLDLAQLTELETFAQFASDLDKGTQTQLARGRRLRELLKQSQSKPLAVEEQIMTIYTGINGYLDSLEIGQVNQFLDKLRKYLKEDKPQFQELISSTKTFTEEAEDILKKAIQKQLELQ</sequence>
<dbReference type="InterPro" id="IPR027417">
    <property type="entry name" value="P-loop_NTPase"/>
</dbReference>
<evidence type="ECO:0000256" key="6">
    <source>
        <dbReference type="ARBA" id="ARBA00022528"/>
    </source>
</evidence>
<dbReference type="InterPro" id="IPR004100">
    <property type="entry name" value="ATPase_F1/V1/A1_a/bsu_N"/>
</dbReference>
<dbReference type="CDD" id="cd18116">
    <property type="entry name" value="ATP-synt_F1_alpha_N"/>
    <property type="match status" value="1"/>
</dbReference>
<evidence type="ECO:0000259" key="21">
    <source>
        <dbReference type="Pfam" id="PF02874"/>
    </source>
</evidence>
<dbReference type="SUPFAM" id="SSF52540">
    <property type="entry name" value="P-loop containing nucleoside triphosphate hydrolases"/>
    <property type="match status" value="1"/>
</dbReference>
<evidence type="ECO:0000256" key="3">
    <source>
        <dbReference type="ARBA" id="ARBA00008936"/>
    </source>
</evidence>
<dbReference type="PANTHER" id="PTHR48082:SF6">
    <property type="entry name" value="ATP SYNTHASE SUBUNIT ALPHA, CHLOROPLASTIC"/>
    <property type="match status" value="1"/>
</dbReference>
<dbReference type="FunFam" id="1.20.150.20:FF:000001">
    <property type="entry name" value="ATP synthase subunit alpha"/>
    <property type="match status" value="1"/>
</dbReference>
<feature type="domain" description="ATP synthase alpha subunit C-terminal" evidence="20">
    <location>
        <begin position="372"/>
        <end position="496"/>
    </location>
</feature>
<dbReference type="EMBL" id="MF770605">
    <property type="protein sequence ID" value="ATG24857.1"/>
    <property type="molecule type" value="Genomic_DNA"/>
</dbReference>
<dbReference type="PANTHER" id="PTHR48082">
    <property type="entry name" value="ATP SYNTHASE SUBUNIT ALPHA, MITOCHONDRIAL"/>
    <property type="match status" value="1"/>
</dbReference>
<geneLocation type="plastid" evidence="22"/>
<dbReference type="AlphaFoldDB" id="A0A291EYA7"/>
<comment type="subcellular location">
    <subcellularLocation>
        <location evidence="2">Membrane</location>
        <topology evidence="2">Peripheral membrane protein</topology>
    </subcellularLocation>
</comment>
<evidence type="ECO:0000256" key="4">
    <source>
        <dbReference type="ARBA" id="ARBA00011648"/>
    </source>
</evidence>
<comment type="function">
    <text evidence="1">Produces ATP from ADP in the presence of a proton gradient across the membrane. The alpha chain is a regulatory subunit.</text>
</comment>
<evidence type="ECO:0000256" key="9">
    <source>
        <dbReference type="ARBA" id="ARBA00022781"/>
    </source>
</evidence>
<keyword evidence="9 17" id="KW-0375">Hydrogen ion transport</keyword>
<keyword evidence="15 18" id="KW-0139">CF(1)</keyword>